<proteinExistence type="predicted"/>
<evidence type="ECO:0000313" key="2">
    <source>
        <dbReference type="Proteomes" id="UP000814140"/>
    </source>
</evidence>
<accession>A0ACB8TB26</accession>
<protein>
    <submittedName>
        <fullName evidence="1">Uncharacterized protein</fullName>
    </submittedName>
</protein>
<sequence length="881" mass="100591">MGYYCQPCKRSFASSRGLTLHRHREHRYRRPAAPQSTFRYHPDLSEQDGTDWSPFRDRPTYHFAELSFEKMETSAENLKELLQVLEARDILDGVDREPIFESPNDLLGTIDAVEGGVPGWDSFRIRYSGAVDADSPAWKHADYFVHTRNAMEVMEYMVGNPEFEDKWHTRAFEEYTGPNERRWSDMMSGHWSWKQSDMIAKDPQTHGAMLVPTILGADKTTVSVATGHQEFHPVYISAGNLHNNMRRAHGEGVMVLAFLAIPKACREFSDDDEYKLFRKQLYHASFTHILDPLKPAMTTPVVLRCPDGHFRRTIFTLGPFIADYPEQVFLASIVSGWCPKCFASREALDSIGNRRTREYTAELIKSFDPDVLWDGFGVVTDAEPFTNHFPRADIHELLTPDLLHQLIKGTFKDHLVTWVEQYLMITHGSKDGKRIMDDIDRRIAAAPAFPGLRRFPEGRNFQQWTGDDSKALMKVFLPALSGYVPDEMIRCISSFLDFAYLARRPSHNTATLLAMDKALASFHTHRKIFEDTGVRPDGFSLPRQHALVHYVRGIKMFGSPNGLCSSITESKHIPAVKRPWRRSSRNKPLPQILLTNTRLSKLAYTRTDFGKRGMLRGDVVSHAADVLPLDDVDQPEHMENVGDAQDVDGPTIEAETTVGTRAAYTRTVFELAEEMYEPRLCTLIRRFLFEQMQDDNLSADDVDPSEWPEVSLRQRLSIHTSASSVFYAPSERSGTGGMHREIIRSAAQWYKEFERRDTVLIQNGPEGDAMGGMLVGRVLRFLSFIYDGVSYPCALVNWFLPVGDTPDAIFGMWEVRPEKDEDGQRTIGLVHLDCIIRACHLMPAFRSSRIPHSFHFSDSLTAFKAFYVNHYIDYHAHEHIL</sequence>
<reference evidence="1" key="2">
    <citation type="journal article" date="2022" name="New Phytol.">
        <title>Evolutionary transition to the ectomycorrhizal habit in the genomes of a hyperdiverse lineage of mushroom-forming fungi.</title>
        <authorList>
            <person name="Looney B."/>
            <person name="Miyauchi S."/>
            <person name="Morin E."/>
            <person name="Drula E."/>
            <person name="Courty P.E."/>
            <person name="Kohler A."/>
            <person name="Kuo A."/>
            <person name="LaButti K."/>
            <person name="Pangilinan J."/>
            <person name="Lipzen A."/>
            <person name="Riley R."/>
            <person name="Andreopoulos W."/>
            <person name="He G."/>
            <person name="Johnson J."/>
            <person name="Nolan M."/>
            <person name="Tritt A."/>
            <person name="Barry K.W."/>
            <person name="Grigoriev I.V."/>
            <person name="Nagy L.G."/>
            <person name="Hibbett D."/>
            <person name="Henrissat B."/>
            <person name="Matheny P.B."/>
            <person name="Labbe J."/>
            <person name="Martin F.M."/>
        </authorList>
    </citation>
    <scope>NUCLEOTIDE SEQUENCE</scope>
    <source>
        <strain evidence="1">HHB10654</strain>
    </source>
</reference>
<dbReference type="Proteomes" id="UP000814140">
    <property type="component" value="Unassembled WGS sequence"/>
</dbReference>
<comment type="caution">
    <text evidence="1">The sequence shown here is derived from an EMBL/GenBank/DDBJ whole genome shotgun (WGS) entry which is preliminary data.</text>
</comment>
<keyword evidence="2" id="KW-1185">Reference proteome</keyword>
<gene>
    <name evidence="1" type="ORF">BV25DRAFT_1906132</name>
</gene>
<organism evidence="1 2">
    <name type="scientific">Artomyces pyxidatus</name>
    <dbReference type="NCBI Taxonomy" id="48021"/>
    <lineage>
        <taxon>Eukaryota</taxon>
        <taxon>Fungi</taxon>
        <taxon>Dikarya</taxon>
        <taxon>Basidiomycota</taxon>
        <taxon>Agaricomycotina</taxon>
        <taxon>Agaricomycetes</taxon>
        <taxon>Russulales</taxon>
        <taxon>Auriscalpiaceae</taxon>
        <taxon>Artomyces</taxon>
    </lineage>
</organism>
<name>A0ACB8TB26_9AGAM</name>
<evidence type="ECO:0000313" key="1">
    <source>
        <dbReference type="EMBL" id="KAI0065530.1"/>
    </source>
</evidence>
<dbReference type="EMBL" id="MU277195">
    <property type="protein sequence ID" value="KAI0065530.1"/>
    <property type="molecule type" value="Genomic_DNA"/>
</dbReference>
<reference evidence="1" key="1">
    <citation type="submission" date="2021-03" db="EMBL/GenBank/DDBJ databases">
        <authorList>
            <consortium name="DOE Joint Genome Institute"/>
            <person name="Ahrendt S."/>
            <person name="Looney B.P."/>
            <person name="Miyauchi S."/>
            <person name="Morin E."/>
            <person name="Drula E."/>
            <person name="Courty P.E."/>
            <person name="Chicoki N."/>
            <person name="Fauchery L."/>
            <person name="Kohler A."/>
            <person name="Kuo A."/>
            <person name="Labutti K."/>
            <person name="Pangilinan J."/>
            <person name="Lipzen A."/>
            <person name="Riley R."/>
            <person name="Andreopoulos W."/>
            <person name="He G."/>
            <person name="Johnson J."/>
            <person name="Barry K.W."/>
            <person name="Grigoriev I.V."/>
            <person name="Nagy L."/>
            <person name="Hibbett D."/>
            <person name="Henrissat B."/>
            <person name="Matheny P.B."/>
            <person name="Labbe J."/>
            <person name="Martin F."/>
        </authorList>
    </citation>
    <scope>NUCLEOTIDE SEQUENCE</scope>
    <source>
        <strain evidence="1">HHB10654</strain>
    </source>
</reference>